<organism evidence="1 2">
    <name type="scientific">Rhizophagus clarus</name>
    <dbReference type="NCBI Taxonomy" id="94130"/>
    <lineage>
        <taxon>Eukaryota</taxon>
        <taxon>Fungi</taxon>
        <taxon>Fungi incertae sedis</taxon>
        <taxon>Mucoromycota</taxon>
        <taxon>Glomeromycotina</taxon>
        <taxon>Glomeromycetes</taxon>
        <taxon>Glomerales</taxon>
        <taxon>Glomeraceae</taxon>
        <taxon>Rhizophagus</taxon>
    </lineage>
</organism>
<name>A0A8H3MC60_9GLOM</name>
<proteinExistence type="predicted"/>
<sequence length="163" mass="18453">MDFYNLVDVFPNLSRKIGERKYIVQNVSSLFKFYESTFGNLHFDWIETHSPASKLTKTRTYSGIVKVDVKGVRVFDDKEIFHVEVSGPPSSSLSQHGHAVNDTTKSIHTDILNLIAILLDHLRAPVENATKIKVFSLQAIGNPVSNGNFSRRDHEANFNYEKS</sequence>
<evidence type="ECO:0000313" key="2">
    <source>
        <dbReference type="Proteomes" id="UP000615446"/>
    </source>
</evidence>
<reference evidence="1" key="1">
    <citation type="submission" date="2019-10" db="EMBL/GenBank/DDBJ databases">
        <title>Conservation and host-specific expression of non-tandemly repeated heterogenous ribosome RNA gene in arbuscular mycorrhizal fungi.</title>
        <authorList>
            <person name="Maeda T."/>
            <person name="Kobayashi Y."/>
            <person name="Nakagawa T."/>
            <person name="Ezawa T."/>
            <person name="Yamaguchi K."/>
            <person name="Bino T."/>
            <person name="Nishimoto Y."/>
            <person name="Shigenobu S."/>
            <person name="Kawaguchi M."/>
        </authorList>
    </citation>
    <scope>NUCLEOTIDE SEQUENCE</scope>
    <source>
        <strain evidence="1">HR1</strain>
    </source>
</reference>
<dbReference type="AlphaFoldDB" id="A0A8H3MC60"/>
<dbReference type="OrthoDB" id="2410935at2759"/>
<comment type="caution">
    <text evidence="1">The sequence shown here is derived from an EMBL/GenBank/DDBJ whole genome shotgun (WGS) entry which is preliminary data.</text>
</comment>
<dbReference type="EMBL" id="BLAL01000285">
    <property type="protein sequence ID" value="GET00214.1"/>
    <property type="molecule type" value="Genomic_DNA"/>
</dbReference>
<dbReference type="Proteomes" id="UP000615446">
    <property type="component" value="Unassembled WGS sequence"/>
</dbReference>
<evidence type="ECO:0000313" key="1">
    <source>
        <dbReference type="EMBL" id="GET00214.1"/>
    </source>
</evidence>
<protein>
    <submittedName>
        <fullName evidence="1">Uncharacterized protein</fullName>
    </submittedName>
</protein>
<gene>
    <name evidence="1" type="ORF">RCL2_002668300</name>
</gene>
<accession>A0A8H3MC60</accession>